<dbReference type="EMBL" id="MN738864">
    <property type="protein sequence ID" value="QHT28720.1"/>
    <property type="molecule type" value="Genomic_DNA"/>
</dbReference>
<reference evidence="1" key="1">
    <citation type="journal article" date="2020" name="Nature">
        <title>Giant virus diversity and host interactions through global metagenomics.</title>
        <authorList>
            <person name="Schulz F."/>
            <person name="Roux S."/>
            <person name="Paez-Espino D."/>
            <person name="Jungbluth S."/>
            <person name="Walsh D.A."/>
            <person name="Denef V.J."/>
            <person name="McMahon K.D."/>
            <person name="Konstantinidis K.T."/>
            <person name="Eloe-Fadrosh E.A."/>
            <person name="Kyrpides N.C."/>
            <person name="Woyke T."/>
        </authorList>
    </citation>
    <scope>NUCLEOTIDE SEQUENCE</scope>
    <source>
        <strain evidence="1">GVMAG-M-3300001351-8</strain>
    </source>
</reference>
<protein>
    <submittedName>
        <fullName evidence="1">Uncharacterized protein</fullName>
    </submittedName>
</protein>
<organism evidence="1">
    <name type="scientific">viral metagenome</name>
    <dbReference type="NCBI Taxonomy" id="1070528"/>
    <lineage>
        <taxon>unclassified sequences</taxon>
        <taxon>metagenomes</taxon>
        <taxon>organismal metagenomes</taxon>
    </lineage>
</organism>
<proteinExistence type="predicted"/>
<name>A0A6C0EK59_9ZZZZ</name>
<accession>A0A6C0EK59</accession>
<dbReference type="AlphaFoldDB" id="A0A6C0EK59"/>
<sequence>MSLYINDSIPLYITPEQYNNWINKMEKNKTNTSWIFINQISYDINNDYDYFKYRLYKTLDLEPKLYVLMNYCPANQLAGGGISNTLIKCITYGYGSYFPLDEGRVSVEDVSFLEVGVRDANTINITPDVSLANISFNY</sequence>
<evidence type="ECO:0000313" key="1">
    <source>
        <dbReference type="EMBL" id="QHT28720.1"/>
    </source>
</evidence>